<evidence type="ECO:0000313" key="2">
    <source>
        <dbReference type="Proteomes" id="UP000324800"/>
    </source>
</evidence>
<dbReference type="InterPro" id="IPR011009">
    <property type="entry name" value="Kinase-like_dom_sf"/>
</dbReference>
<evidence type="ECO:0000313" key="1">
    <source>
        <dbReference type="EMBL" id="KAA6311744.1"/>
    </source>
</evidence>
<protein>
    <recommendedName>
        <fullName evidence="3">Protein kinase domain-containing protein</fullName>
    </recommendedName>
</protein>
<evidence type="ECO:0008006" key="3">
    <source>
        <dbReference type="Google" id="ProtNLM"/>
    </source>
</evidence>
<name>A0A5J4PT58_9EUKA</name>
<organism evidence="1 2">
    <name type="scientific">Streblomastix strix</name>
    <dbReference type="NCBI Taxonomy" id="222440"/>
    <lineage>
        <taxon>Eukaryota</taxon>
        <taxon>Metamonada</taxon>
        <taxon>Preaxostyla</taxon>
        <taxon>Oxymonadida</taxon>
        <taxon>Streblomastigidae</taxon>
        <taxon>Streblomastix</taxon>
    </lineage>
</organism>
<proteinExistence type="predicted"/>
<accession>A0A5J4PT58</accession>
<feature type="non-terminal residue" evidence="1">
    <location>
        <position position="126"/>
    </location>
</feature>
<dbReference type="SUPFAM" id="SSF56112">
    <property type="entry name" value="Protein kinase-like (PK-like)"/>
    <property type="match status" value="1"/>
</dbReference>
<dbReference type="Proteomes" id="UP000324800">
    <property type="component" value="Unassembled WGS sequence"/>
</dbReference>
<dbReference type="OrthoDB" id="1732493at2759"/>
<dbReference type="AlphaFoldDB" id="A0A5J4PT58"/>
<gene>
    <name evidence="1" type="ORF">EZS28_056062</name>
</gene>
<comment type="caution">
    <text evidence="1">The sequence shown here is derived from an EMBL/GenBank/DDBJ whole genome shotgun (WGS) entry which is preliminary data.</text>
</comment>
<dbReference type="Gene3D" id="1.10.510.10">
    <property type="entry name" value="Transferase(Phosphotransferase) domain 1"/>
    <property type="match status" value="1"/>
</dbReference>
<sequence length="126" mass="14307">MKGEGDGVCDLLCYDDDEDSNWPGWKQFPGAKTINIQGTGNKGQKGTKLTPLLETGKGRQIFSRLTNSGYDLLLRMLTLCPERRITAEEALKHPYFDEQPLPSQQIEITDTRIQDMREKHQKKLGI</sequence>
<dbReference type="EMBL" id="SNRW01049101">
    <property type="protein sequence ID" value="KAA6311744.1"/>
    <property type="molecule type" value="Genomic_DNA"/>
</dbReference>
<reference evidence="1 2" key="1">
    <citation type="submission" date="2019-03" db="EMBL/GenBank/DDBJ databases">
        <title>Single cell metagenomics reveals metabolic interactions within the superorganism composed of flagellate Streblomastix strix and complex community of Bacteroidetes bacteria on its surface.</title>
        <authorList>
            <person name="Treitli S.C."/>
            <person name="Kolisko M."/>
            <person name="Husnik F."/>
            <person name="Keeling P."/>
            <person name="Hampl V."/>
        </authorList>
    </citation>
    <scope>NUCLEOTIDE SEQUENCE [LARGE SCALE GENOMIC DNA]</scope>
    <source>
        <strain evidence="1">ST1C</strain>
    </source>
</reference>